<comment type="caution">
    <text evidence="2">The sequence shown here is derived from an EMBL/GenBank/DDBJ whole genome shotgun (WGS) entry which is preliminary data.</text>
</comment>
<sequence>MAAPSLKKIAYHTLQQGKTLAGLAHKELSTKLMEVFAPGATPGNFPINQDLIKEVRRSMENLENIDWREAEAGVYPKSQLFEAPWLEWAKKYPLVWLDMPQTWQRRKKNKTREIPKIVNEEDYPEYYLQNFHHQTDGYLSDHSAEIYDLQVEILFNGTADSMRRRVLSPLKRGLKKYLYKGSKKIKVLDIATGTGRTLQQIQSALPQVELYGLDLSGSYLKQASKYLSSRSGDLVQLTKGNAEKMPYASASFQALTCVFLFHELPRDARQNVLNECFRLLEPGGILVLADSIQIEDSPKFTPIMENFHKIFHEPYYRDYIVDNINLRLEKSGFSSITSESHFMTKVWKANKPV</sequence>
<dbReference type="GO" id="GO:0008168">
    <property type="term" value="F:methyltransferase activity"/>
    <property type="evidence" value="ECO:0007669"/>
    <property type="project" value="UniProtKB-KW"/>
</dbReference>
<keyword evidence="2" id="KW-0808">Transferase</keyword>
<name>A0A0A2C257_PROMR</name>
<keyword evidence="2" id="KW-0489">Methyltransferase</keyword>
<dbReference type="GO" id="GO:0032259">
    <property type="term" value="P:methylation"/>
    <property type="evidence" value="ECO:0007669"/>
    <property type="project" value="UniProtKB-KW"/>
</dbReference>
<reference evidence="3" key="1">
    <citation type="journal article" date="2014" name="Sci. Data">
        <title>Genomes of diverse isolates of the marine cyanobacterium Prochlorococcus.</title>
        <authorList>
            <person name="Biller S."/>
            <person name="Berube P."/>
            <person name="Thompson J."/>
            <person name="Kelly L."/>
            <person name="Roggensack S."/>
            <person name="Awad L."/>
            <person name="Roache-Johnson K."/>
            <person name="Ding H."/>
            <person name="Giovannoni S.J."/>
            <person name="Moore L.R."/>
            <person name="Chisholm S.W."/>
        </authorList>
    </citation>
    <scope>NUCLEOTIDE SEQUENCE [LARGE SCALE GENOMIC DNA]</scope>
    <source>
        <strain evidence="3">PAC1</strain>
    </source>
</reference>
<feature type="domain" description="Methyltransferase" evidence="1">
    <location>
        <begin position="187"/>
        <end position="284"/>
    </location>
</feature>
<dbReference type="InterPro" id="IPR050508">
    <property type="entry name" value="Methyltransf_Superfamily"/>
</dbReference>
<dbReference type="Proteomes" id="UP000030392">
    <property type="component" value="Unassembled WGS sequence"/>
</dbReference>
<dbReference type="InterPro" id="IPR029063">
    <property type="entry name" value="SAM-dependent_MTases_sf"/>
</dbReference>
<dbReference type="PANTHER" id="PTHR42912">
    <property type="entry name" value="METHYLTRANSFERASE"/>
    <property type="match status" value="1"/>
</dbReference>
<dbReference type="AlphaFoldDB" id="A0A0A2C257"/>
<evidence type="ECO:0000313" key="2">
    <source>
        <dbReference type="EMBL" id="KGG19557.1"/>
    </source>
</evidence>
<evidence type="ECO:0000259" key="1">
    <source>
        <dbReference type="Pfam" id="PF13649"/>
    </source>
</evidence>
<dbReference type="EMBL" id="JNAX01000015">
    <property type="protein sequence ID" value="KGG19557.1"/>
    <property type="molecule type" value="Genomic_DNA"/>
</dbReference>
<dbReference type="CDD" id="cd02440">
    <property type="entry name" value="AdoMet_MTases"/>
    <property type="match status" value="1"/>
</dbReference>
<dbReference type="RefSeq" id="WP_036907185.1">
    <property type="nucleotide sequence ID" value="NZ_CP138967.1"/>
</dbReference>
<dbReference type="PANTHER" id="PTHR42912:SF81">
    <property type="entry name" value="METHYLTRANSFERASE DOMAIN-CONTAINING PROTEIN"/>
    <property type="match status" value="1"/>
</dbReference>
<dbReference type="InterPro" id="IPR041698">
    <property type="entry name" value="Methyltransf_25"/>
</dbReference>
<dbReference type="Gene3D" id="3.40.50.150">
    <property type="entry name" value="Vaccinia Virus protein VP39"/>
    <property type="match status" value="1"/>
</dbReference>
<evidence type="ECO:0000313" key="3">
    <source>
        <dbReference type="Proteomes" id="UP000030392"/>
    </source>
</evidence>
<gene>
    <name evidence="2" type="ORF">EV03_1942</name>
</gene>
<accession>A0A0A2C257</accession>
<organism evidence="2 3">
    <name type="scientific">Prochlorococcus marinus str. PAC1</name>
    <dbReference type="NCBI Taxonomy" id="59924"/>
    <lineage>
        <taxon>Bacteria</taxon>
        <taxon>Bacillati</taxon>
        <taxon>Cyanobacteriota</taxon>
        <taxon>Cyanophyceae</taxon>
        <taxon>Synechococcales</taxon>
        <taxon>Prochlorococcaceae</taxon>
        <taxon>Prochlorococcus</taxon>
    </lineage>
</organism>
<dbReference type="Pfam" id="PF13649">
    <property type="entry name" value="Methyltransf_25"/>
    <property type="match status" value="1"/>
</dbReference>
<protein>
    <submittedName>
        <fullName evidence="2">SAM-dependent methyltransferase</fullName>
    </submittedName>
</protein>
<proteinExistence type="predicted"/>
<dbReference type="SUPFAM" id="SSF53335">
    <property type="entry name" value="S-adenosyl-L-methionine-dependent methyltransferases"/>
    <property type="match status" value="1"/>
</dbReference>